<keyword evidence="4" id="KW-1185">Reference proteome</keyword>
<dbReference type="SUPFAM" id="SSF69318">
    <property type="entry name" value="Integrin alpha N-terminal domain"/>
    <property type="match status" value="3"/>
</dbReference>
<protein>
    <submittedName>
        <fullName evidence="3">Repeat domain-containing protein</fullName>
    </submittedName>
</protein>
<dbReference type="AlphaFoldDB" id="A0A1I5WCZ4"/>
<organism evidence="3 4">
    <name type="scientific">Pseudarcicella hirudinis</name>
    <dbReference type="NCBI Taxonomy" id="1079859"/>
    <lineage>
        <taxon>Bacteria</taxon>
        <taxon>Pseudomonadati</taxon>
        <taxon>Bacteroidota</taxon>
        <taxon>Cytophagia</taxon>
        <taxon>Cytophagales</taxon>
        <taxon>Flectobacillaceae</taxon>
        <taxon>Pseudarcicella</taxon>
    </lineage>
</organism>
<evidence type="ECO:0000256" key="1">
    <source>
        <dbReference type="ARBA" id="ARBA00022729"/>
    </source>
</evidence>
<dbReference type="InterPro" id="IPR013517">
    <property type="entry name" value="FG-GAP"/>
</dbReference>
<dbReference type="Gene3D" id="2.130.10.130">
    <property type="entry name" value="Integrin alpha, N-terminal"/>
    <property type="match status" value="3"/>
</dbReference>
<dbReference type="PANTHER" id="PTHR16026">
    <property type="entry name" value="CARTILAGE ACIDIC PROTEIN 1"/>
    <property type="match status" value="1"/>
</dbReference>
<keyword evidence="1" id="KW-0732">Signal</keyword>
<dbReference type="RefSeq" id="WP_092018501.1">
    <property type="nucleotide sequence ID" value="NZ_FOXH01000011.1"/>
</dbReference>
<dbReference type="InterPro" id="IPR028994">
    <property type="entry name" value="Integrin_alpha_N"/>
</dbReference>
<proteinExistence type="predicted"/>
<evidence type="ECO:0000313" key="4">
    <source>
        <dbReference type="Proteomes" id="UP000199306"/>
    </source>
</evidence>
<accession>A0A1I5WCZ4</accession>
<dbReference type="InterPro" id="IPR011519">
    <property type="entry name" value="UnbV_ASPIC"/>
</dbReference>
<evidence type="ECO:0000313" key="3">
    <source>
        <dbReference type="EMBL" id="SFQ17507.1"/>
    </source>
</evidence>
<gene>
    <name evidence="3" type="ORF">SAMN04515674_111118</name>
</gene>
<dbReference type="PROSITE" id="PS51257">
    <property type="entry name" value="PROKAR_LIPOPROTEIN"/>
    <property type="match status" value="1"/>
</dbReference>
<dbReference type="Pfam" id="PF07593">
    <property type="entry name" value="UnbV_ASPIC"/>
    <property type="match status" value="1"/>
</dbReference>
<dbReference type="STRING" id="1079859.SAMN04515674_111118"/>
<dbReference type="OrthoDB" id="9816120at2"/>
<evidence type="ECO:0000259" key="2">
    <source>
        <dbReference type="Pfam" id="PF07593"/>
    </source>
</evidence>
<feature type="domain" description="ASPIC/UnbV" evidence="2">
    <location>
        <begin position="524"/>
        <end position="590"/>
    </location>
</feature>
<dbReference type="PANTHER" id="PTHR16026:SF0">
    <property type="entry name" value="CARTILAGE ACIDIC PROTEIN 1"/>
    <property type="match status" value="1"/>
</dbReference>
<sequence>MKKMWIWILGTGLLTFSCKTKNTDTLFEELPSSETGIDFTNHILDKKDFNIFSYRNFYNGAGVAIGDINNDGLPDIFLSSNFEENRLFLNKGNLRFEDITSKAGIVGKKFWSTGVTFADVNGDGNLDIYVCNSGSRDERGNQLYINNGTKGKGGIPTFTEKAKEYGLTDGGFSTHAAFFDYDRDGDLDMYLLNNSFTPMDRLGYANLRNQRDKLGGHKLFRNDGEHFTDVSEQAGIYGSLIGFGLGITIGDVNNDNWPDIYISNDFYEKDYLYINQKNGTFKESLEDEMQHISLSSMGADIADINNDGNLDIFVTDMLPENDERLKKTSTFEGNDIFQFKLKQGYHYQYMRNMLHINNGDGTFSEEGQLAGVHATDWSWGALMFDMDNDGLKDLFVANGIMKDLTDQDYVAFLGDVRTMQQMLDGKQFQYKDFVDKMTSTPVPNYAFKNLGNLKFENKAAEFGLEGPGFSNGSAYGDLDNDGDLDLVVNNNDAPVSIYKNRTNEKLKSHYLKIKLNGTGKNIFGIGTTVKIYQQGGLQVLQQMPNRGFQSSMDLTLNFGLGNNAKIDSLVVIWTDDKKQTIKNVKPDQLLVLDHKDARETFVPEKLNTSGEMFKDVTTEVNFNYQHEENDFIDYNRDGLLKQKYSTEGPALAIGDINGDGLDDAYIGGSATKPKFIYLQQKSGKFVPTIPEAFKKDFYLEVVDALFFDADGDKDLDLYIVTGSNEFSKDSPELRDRLYMNDGKGNFTENPGLPSVRASGSVVKAADFDLDGDLDLFVGTRLIPEEYGRIPDSYLLLNDGKGNFSNVSKQILGEAQHLGMVTDASWQDVDGDKYPELVLVGDWMPVTILKNVGGKSFKPMDLGLKNINGWWNCIQPADIDQDGDIDFILGNLGLNHNMKASETEPAELYVNDFDKNGTTEQIINCYHQGKQCPMVLKADLQKQLPVIKQKFLKYSDYATAQIKDLFSDSQLEGSTILKTNNTQTSFLINEGNGKFSIKALPQEIQVSPVTAIQTLDYNHDGILDIALAGNFYDVLPEIGRYDANYGLILQGKGKGAFEVIKPKKSGFFTKGQVRKMKLAKNNNGGSILILAKNSDKAQVFSIK</sequence>
<name>A0A1I5WCZ4_9BACT</name>
<reference evidence="3 4" key="1">
    <citation type="submission" date="2016-10" db="EMBL/GenBank/DDBJ databases">
        <authorList>
            <person name="de Groot N.N."/>
        </authorList>
    </citation>
    <scope>NUCLEOTIDE SEQUENCE [LARGE SCALE GENOMIC DNA]</scope>
    <source>
        <strain evidence="4">E92,LMG 26720,CCM 7988</strain>
    </source>
</reference>
<dbReference type="Proteomes" id="UP000199306">
    <property type="component" value="Unassembled WGS sequence"/>
</dbReference>
<dbReference type="Pfam" id="PF13517">
    <property type="entry name" value="FG-GAP_3"/>
    <property type="match status" value="5"/>
</dbReference>
<dbReference type="InterPro" id="IPR027039">
    <property type="entry name" value="Crtac1"/>
</dbReference>
<dbReference type="EMBL" id="FOXH01000011">
    <property type="protein sequence ID" value="SFQ17507.1"/>
    <property type="molecule type" value="Genomic_DNA"/>
</dbReference>